<evidence type="ECO:0000256" key="5">
    <source>
        <dbReference type="ARBA" id="ARBA00023054"/>
    </source>
</evidence>
<keyword evidence="3 7" id="KW-0547">Nucleotide-binding</keyword>
<sequence>MNTTPPSLCMERPSGAAPASLAKDAAAWVMEGFDATIVAHGQSGTGKSHALFGGGGGAYETTDAGGGVLSGCVGEMFRRATATRAKRRDVAFTFGMSSWEMTPSGETRDLLEMTPSGEGGSENNREPTTVRVTCAEEAEAAVAAARTRSTNWTTPTSSSSFAGAVARVRSNRAHAFVRVTVIVDDGAETRASRLHVVDLMGSRSFRGGDADAGAAAAWERDRKLAAAQLLAFSRVVDELSKRRSVVGVDESPVLSARDSALTTRLTPLLAGGAKTFFLACVSPLEEDYLDTLNTLRVAQRAEKIEVACFRSTTTTDDEKRDGADATAAFVSLRDVVAGGGESRRASPSPSPSPSPPPPRSPPRARDANAHTASAPNGLLSPIRPAKLPEGLAPDPSGEVRRRRLDRPSPPPLEFAAPRTTTTKTTTTTTEGNDDDDDDDGTPDFGFAKPATSNALGNRLEALKAEFSNVYDDVTGGGGGGGGAEDEDDYDAYFQPDDGGDGPVYVPPGKEGTTPKSLTNRAPGRFPLDAASAAAAAAAARRGLVPDGDEDLRKEVEESRRRYDALLGMLRAEETTRADVESRAHAAVADANERVVAAEAAAADAKAAATTAKARLRAVESASDFADVFERYDADATALRRECARLREECVDAHVAAALTSSAIAEMLSNGGGGGEGGDVGEGLEEYFRDGGESDDDDGGDGDAEARRGARVVAANADVQRRVGFLKKSLRRAESERRKLEEEFLEIRKRERAFHVHKRGREDQIARLRRAETREAHAEREASKLRAEIDAAARRVAEAERVAAERVASCARKDDENDALREDLKKRNARIRQLEQREQEVKLLRNSGRFDSALRSDHHLRGSAGGSGGGPADDALRATDELRRSLPAGSSSRMDGLFDRLTREIEASLTTRSSEMPRPVRGWDSSTGRKATGTYDPPGAGKTGGVGGGGGVGGVGVRGSGRRSSPLRERGSFANDDNARRSPERGGVERGGPVGASGGGGGGGATPPRRRPARAVPKQLRLIRPSTAGAAPPAPALKSKPRYRSPPPPSRASREGLGSWAEAAAAGRRGPAPAPPSPSPSPSPPRGRGGGAAAAARATSRSPPVSPARSSRAGAGWY</sequence>
<feature type="binding site" evidence="7">
    <location>
        <begin position="41"/>
        <end position="48"/>
    </location>
    <ligand>
        <name>ATP</name>
        <dbReference type="ChEBI" id="CHEBI:30616"/>
    </ligand>
</feature>
<feature type="compositionally biased region" description="Low complexity" evidence="9">
    <location>
        <begin position="419"/>
        <end position="430"/>
    </location>
</feature>
<feature type="compositionally biased region" description="Low complexity" evidence="9">
    <location>
        <begin position="1092"/>
        <end position="1117"/>
    </location>
</feature>
<dbReference type="InterPro" id="IPR027417">
    <property type="entry name" value="P-loop_NTPase"/>
</dbReference>
<dbReference type="Gene3D" id="3.40.850.10">
    <property type="entry name" value="Kinesin motor domain"/>
    <property type="match status" value="1"/>
</dbReference>
<feature type="compositionally biased region" description="Gly residues" evidence="9">
    <location>
        <begin position="940"/>
        <end position="958"/>
    </location>
</feature>
<dbReference type="RefSeq" id="XP_003062324.1">
    <property type="nucleotide sequence ID" value="XM_003062278.1"/>
</dbReference>
<evidence type="ECO:0000256" key="8">
    <source>
        <dbReference type="SAM" id="Coils"/>
    </source>
</evidence>
<dbReference type="GO" id="GO:0005737">
    <property type="term" value="C:cytoplasm"/>
    <property type="evidence" value="ECO:0007669"/>
    <property type="project" value="UniProtKB-SubCell"/>
</dbReference>
<dbReference type="InterPro" id="IPR001752">
    <property type="entry name" value="Kinesin_motor_dom"/>
</dbReference>
<protein>
    <submittedName>
        <fullName evidence="11">Predicted protein</fullName>
    </submittedName>
</protein>
<dbReference type="SUPFAM" id="SSF52540">
    <property type="entry name" value="P-loop containing nucleoside triphosphate hydrolases"/>
    <property type="match status" value="1"/>
</dbReference>
<evidence type="ECO:0000313" key="12">
    <source>
        <dbReference type="Proteomes" id="UP000001876"/>
    </source>
</evidence>
<dbReference type="Pfam" id="PF00225">
    <property type="entry name" value="Kinesin"/>
    <property type="match status" value="1"/>
</dbReference>
<dbReference type="STRING" id="564608.C1N361"/>
<feature type="coiled-coil region" evidence="8">
    <location>
        <begin position="587"/>
        <end position="648"/>
    </location>
</feature>
<feature type="compositionally biased region" description="Basic and acidic residues" evidence="9">
    <location>
        <begin position="965"/>
        <end position="987"/>
    </location>
</feature>
<keyword evidence="4 7" id="KW-0067">ATP-binding</keyword>
<dbReference type="GO" id="GO:0007052">
    <property type="term" value="P:mitotic spindle organization"/>
    <property type="evidence" value="ECO:0007669"/>
    <property type="project" value="TreeGrafter"/>
</dbReference>
<dbReference type="OrthoDB" id="568026at2759"/>
<dbReference type="InterPro" id="IPR027640">
    <property type="entry name" value="Kinesin-like_fam"/>
</dbReference>
<dbReference type="GO" id="GO:0005524">
    <property type="term" value="F:ATP binding"/>
    <property type="evidence" value="ECO:0007669"/>
    <property type="project" value="UniProtKB-UniRule"/>
</dbReference>
<evidence type="ECO:0000256" key="4">
    <source>
        <dbReference type="ARBA" id="ARBA00022840"/>
    </source>
</evidence>
<evidence type="ECO:0000313" key="11">
    <source>
        <dbReference type="EMBL" id="EEH53143.1"/>
    </source>
</evidence>
<feature type="region of interest" description="Disordered" evidence="9">
    <location>
        <begin position="107"/>
        <end position="128"/>
    </location>
</feature>
<keyword evidence="6 7" id="KW-0505">Motor protein</keyword>
<evidence type="ECO:0000256" key="7">
    <source>
        <dbReference type="PROSITE-ProRule" id="PRU00283"/>
    </source>
</evidence>
<feature type="compositionally biased region" description="Pro residues" evidence="9">
    <location>
        <begin position="1071"/>
        <end position="1084"/>
    </location>
</feature>
<evidence type="ECO:0000256" key="6">
    <source>
        <dbReference type="ARBA" id="ARBA00023175"/>
    </source>
</evidence>
<evidence type="ECO:0000259" key="10">
    <source>
        <dbReference type="PROSITE" id="PS50067"/>
    </source>
</evidence>
<dbReference type="KEGG" id="mpp:MICPUCDRAFT_52049"/>
<evidence type="ECO:0000256" key="9">
    <source>
        <dbReference type="SAM" id="MobiDB-lite"/>
    </source>
</evidence>
<accession>C1N361</accession>
<dbReference type="PROSITE" id="PS50067">
    <property type="entry name" value="KINESIN_MOTOR_2"/>
    <property type="match status" value="1"/>
</dbReference>
<feature type="region of interest" description="Disordered" evidence="9">
    <location>
        <begin position="470"/>
        <end position="520"/>
    </location>
</feature>
<feature type="compositionally biased region" description="Gly residues" evidence="9">
    <location>
        <begin position="988"/>
        <end position="1004"/>
    </location>
</feature>
<feature type="domain" description="Kinesin motor" evidence="10">
    <location>
        <begin position="1"/>
        <end position="304"/>
    </location>
</feature>
<feature type="compositionally biased region" description="Pro residues" evidence="9">
    <location>
        <begin position="348"/>
        <end position="361"/>
    </location>
</feature>
<feature type="coiled-coil region" evidence="8">
    <location>
        <begin position="715"/>
        <end position="843"/>
    </location>
</feature>
<proteinExistence type="inferred from homology"/>
<dbReference type="GeneID" id="9687764"/>
<keyword evidence="12" id="KW-1185">Reference proteome</keyword>
<dbReference type="PRINTS" id="PR00380">
    <property type="entry name" value="KINESINHEAVY"/>
</dbReference>
<organism evidence="12">
    <name type="scientific">Micromonas pusilla (strain CCMP1545)</name>
    <name type="common">Picoplanktonic green alga</name>
    <dbReference type="NCBI Taxonomy" id="564608"/>
    <lineage>
        <taxon>Eukaryota</taxon>
        <taxon>Viridiplantae</taxon>
        <taxon>Chlorophyta</taxon>
        <taxon>Mamiellophyceae</taxon>
        <taxon>Mamiellales</taxon>
        <taxon>Mamiellaceae</taxon>
        <taxon>Micromonas</taxon>
    </lineage>
</organism>
<dbReference type="PANTHER" id="PTHR47969:SF15">
    <property type="entry name" value="CHROMOSOME-ASSOCIATED KINESIN KIF4A-RELATED"/>
    <property type="match status" value="1"/>
</dbReference>
<keyword evidence="5 8" id="KW-0175">Coiled coil</keyword>
<dbReference type="GO" id="GO:0007018">
    <property type="term" value="P:microtubule-based movement"/>
    <property type="evidence" value="ECO:0007669"/>
    <property type="project" value="InterPro"/>
</dbReference>
<dbReference type="OMA" id="RASANWT"/>
<feature type="region of interest" description="Disordered" evidence="9">
    <location>
        <begin position="338"/>
        <end position="452"/>
    </location>
</feature>
<dbReference type="PANTHER" id="PTHR47969">
    <property type="entry name" value="CHROMOSOME-ASSOCIATED KINESIN KIF4A-RELATED"/>
    <property type="match status" value="1"/>
</dbReference>
<dbReference type="GO" id="GO:0005875">
    <property type="term" value="C:microtubule associated complex"/>
    <property type="evidence" value="ECO:0007669"/>
    <property type="project" value="TreeGrafter"/>
</dbReference>
<dbReference type="GO" id="GO:0051231">
    <property type="term" value="P:spindle elongation"/>
    <property type="evidence" value="ECO:0007669"/>
    <property type="project" value="TreeGrafter"/>
</dbReference>
<feature type="compositionally biased region" description="Acidic residues" evidence="9">
    <location>
        <begin position="431"/>
        <end position="441"/>
    </location>
</feature>
<dbReference type="GO" id="GO:0008017">
    <property type="term" value="F:microtubule binding"/>
    <property type="evidence" value="ECO:0007669"/>
    <property type="project" value="InterPro"/>
</dbReference>
<feature type="compositionally biased region" description="Acidic residues" evidence="9">
    <location>
        <begin position="692"/>
        <end position="702"/>
    </location>
</feature>
<dbReference type="EMBL" id="GG663746">
    <property type="protein sequence ID" value="EEH53143.1"/>
    <property type="molecule type" value="Genomic_DNA"/>
</dbReference>
<dbReference type="AlphaFoldDB" id="C1N361"/>
<dbReference type="InterPro" id="IPR036961">
    <property type="entry name" value="Kinesin_motor_dom_sf"/>
</dbReference>
<reference evidence="11 12" key="1">
    <citation type="journal article" date="2009" name="Science">
        <title>Green evolution and dynamic adaptations revealed by genomes of the marine picoeukaryotes Micromonas.</title>
        <authorList>
            <person name="Worden A.Z."/>
            <person name="Lee J.H."/>
            <person name="Mock T."/>
            <person name="Rouze P."/>
            <person name="Simmons M.P."/>
            <person name="Aerts A.L."/>
            <person name="Allen A.E."/>
            <person name="Cuvelier M.L."/>
            <person name="Derelle E."/>
            <person name="Everett M.V."/>
            <person name="Foulon E."/>
            <person name="Grimwood J."/>
            <person name="Gundlach H."/>
            <person name="Henrissat B."/>
            <person name="Napoli C."/>
            <person name="McDonald S.M."/>
            <person name="Parker M.S."/>
            <person name="Rombauts S."/>
            <person name="Salamov A."/>
            <person name="Von Dassow P."/>
            <person name="Badger J.H."/>
            <person name="Coutinho P.M."/>
            <person name="Demir E."/>
            <person name="Dubchak I."/>
            <person name="Gentemann C."/>
            <person name="Eikrem W."/>
            <person name="Gready J.E."/>
            <person name="John U."/>
            <person name="Lanier W."/>
            <person name="Lindquist E.A."/>
            <person name="Lucas S."/>
            <person name="Mayer K.F."/>
            <person name="Moreau H."/>
            <person name="Not F."/>
            <person name="Otillar R."/>
            <person name="Panaud O."/>
            <person name="Pangilinan J."/>
            <person name="Paulsen I."/>
            <person name="Piegu B."/>
            <person name="Poliakov A."/>
            <person name="Robbens S."/>
            <person name="Schmutz J."/>
            <person name="Toulza E."/>
            <person name="Wyss T."/>
            <person name="Zelensky A."/>
            <person name="Zhou K."/>
            <person name="Armbrust E.V."/>
            <person name="Bhattacharya D."/>
            <person name="Goodenough U.W."/>
            <person name="Van de Peer Y."/>
            <person name="Grigoriev I.V."/>
        </authorList>
    </citation>
    <scope>NUCLEOTIDE SEQUENCE [LARGE SCALE GENOMIC DNA]</scope>
    <source>
        <strain evidence="11 12">CCMP1545</strain>
    </source>
</reference>
<name>C1N361_MICPC</name>
<dbReference type="GO" id="GO:0003777">
    <property type="term" value="F:microtubule motor activity"/>
    <property type="evidence" value="ECO:0007669"/>
    <property type="project" value="InterPro"/>
</dbReference>
<keyword evidence="2" id="KW-0963">Cytoplasm</keyword>
<comment type="similarity">
    <text evidence="7">Belongs to the TRAFAC class myosin-kinesin ATPase superfamily. Kinesin family.</text>
</comment>
<dbReference type="eggNOG" id="KOG0244">
    <property type="taxonomic scope" value="Eukaryota"/>
</dbReference>
<evidence type="ECO:0000256" key="2">
    <source>
        <dbReference type="ARBA" id="ARBA00022490"/>
    </source>
</evidence>
<feature type="region of interest" description="Disordered" evidence="9">
    <location>
        <begin position="853"/>
        <end position="874"/>
    </location>
</feature>
<gene>
    <name evidence="11" type="ORF">MICPUCDRAFT_52049</name>
</gene>
<evidence type="ECO:0000256" key="3">
    <source>
        <dbReference type="ARBA" id="ARBA00022741"/>
    </source>
</evidence>
<evidence type="ECO:0000256" key="1">
    <source>
        <dbReference type="ARBA" id="ARBA00004496"/>
    </source>
</evidence>
<comment type="subcellular location">
    <subcellularLocation>
        <location evidence="1">Cytoplasm</location>
    </subcellularLocation>
</comment>
<feature type="compositionally biased region" description="Gly residues" evidence="9">
    <location>
        <begin position="669"/>
        <end position="680"/>
    </location>
</feature>
<feature type="region of interest" description="Disordered" evidence="9">
    <location>
        <begin position="669"/>
        <end position="707"/>
    </location>
</feature>
<feature type="region of interest" description="Disordered" evidence="9">
    <location>
        <begin position="907"/>
        <end position="1117"/>
    </location>
</feature>
<dbReference type="Proteomes" id="UP000001876">
    <property type="component" value="Unassembled WGS sequence"/>
</dbReference>
<dbReference type="SMART" id="SM00129">
    <property type="entry name" value="KISc"/>
    <property type="match status" value="1"/>
</dbReference>